<sequence length="190" mass="21960">MGNVKSKHSRDTPRSRGRGYNKDVWEALAELKGDLQKAEEDAYYWREKFKRARARFKLSLAGFRHNESILQQELQESEAKRDADLELVEFMQFHRSENEQKGNHADRLVQERAQLQRQLAQCEQELEQLRGIAQGHAALQNRFHDLVAQLQGPDKEPGLSDSYVSSDRAPGLQTLAIWDLGATFQWLQVT</sequence>
<comment type="caution">
    <text evidence="2">The sequence shown here is derived from an EMBL/GenBank/DDBJ whole genome shotgun (WGS) entry which is preliminary data.</text>
</comment>
<name>A0A1C1CB86_9EURO</name>
<feature type="coiled-coil region" evidence="1">
    <location>
        <begin position="98"/>
        <end position="132"/>
    </location>
</feature>
<gene>
    <name evidence="2" type="ORF">CLCR_01720</name>
</gene>
<evidence type="ECO:0000313" key="2">
    <source>
        <dbReference type="EMBL" id="OCT45810.1"/>
    </source>
</evidence>
<protein>
    <submittedName>
        <fullName evidence="2">Uncharacterized protein</fullName>
    </submittedName>
</protein>
<dbReference type="AlphaFoldDB" id="A0A1C1CB86"/>
<dbReference type="VEuPathDB" id="FungiDB:CLCR_01720"/>
<dbReference type="EMBL" id="LGRB01000019">
    <property type="protein sequence ID" value="OCT45810.1"/>
    <property type="molecule type" value="Genomic_DNA"/>
</dbReference>
<evidence type="ECO:0000313" key="3">
    <source>
        <dbReference type="Proteomes" id="UP000094526"/>
    </source>
</evidence>
<accession>A0A1C1CB86</accession>
<organism evidence="2 3">
    <name type="scientific">Cladophialophora carrionii</name>
    <dbReference type="NCBI Taxonomy" id="86049"/>
    <lineage>
        <taxon>Eukaryota</taxon>
        <taxon>Fungi</taxon>
        <taxon>Dikarya</taxon>
        <taxon>Ascomycota</taxon>
        <taxon>Pezizomycotina</taxon>
        <taxon>Eurotiomycetes</taxon>
        <taxon>Chaetothyriomycetidae</taxon>
        <taxon>Chaetothyriales</taxon>
        <taxon>Herpotrichiellaceae</taxon>
        <taxon>Cladophialophora</taxon>
    </lineage>
</organism>
<keyword evidence="3" id="KW-1185">Reference proteome</keyword>
<proteinExistence type="predicted"/>
<reference evidence="3" key="1">
    <citation type="submission" date="2015-07" db="EMBL/GenBank/DDBJ databases">
        <authorList>
            <person name="Teixeira M.M."/>
            <person name="Souza R.C."/>
            <person name="Almeida L.G."/>
            <person name="Vicente V.A."/>
            <person name="de Hoog S."/>
            <person name="Bocca A.L."/>
            <person name="de Almeida S.R."/>
            <person name="Vasconcelos A.T."/>
            <person name="Felipe M.S."/>
        </authorList>
    </citation>
    <scope>NUCLEOTIDE SEQUENCE [LARGE SCALE GENOMIC DNA]</scope>
    <source>
        <strain evidence="3">KSF</strain>
    </source>
</reference>
<dbReference type="Proteomes" id="UP000094526">
    <property type="component" value="Unassembled WGS sequence"/>
</dbReference>
<evidence type="ECO:0000256" key="1">
    <source>
        <dbReference type="SAM" id="Coils"/>
    </source>
</evidence>
<keyword evidence="1" id="KW-0175">Coiled coil</keyword>